<name>A0A0C3N8H5_PISTI</name>
<evidence type="ECO:0000313" key="2">
    <source>
        <dbReference type="Proteomes" id="UP000054217"/>
    </source>
</evidence>
<proteinExistence type="predicted"/>
<organism evidence="1 2">
    <name type="scientific">Pisolithus tinctorius Marx 270</name>
    <dbReference type="NCBI Taxonomy" id="870435"/>
    <lineage>
        <taxon>Eukaryota</taxon>
        <taxon>Fungi</taxon>
        <taxon>Dikarya</taxon>
        <taxon>Basidiomycota</taxon>
        <taxon>Agaricomycotina</taxon>
        <taxon>Agaricomycetes</taxon>
        <taxon>Agaricomycetidae</taxon>
        <taxon>Boletales</taxon>
        <taxon>Sclerodermatineae</taxon>
        <taxon>Pisolithaceae</taxon>
        <taxon>Pisolithus</taxon>
    </lineage>
</organism>
<dbReference type="EMBL" id="KN832031">
    <property type="protein sequence ID" value="KIN97329.1"/>
    <property type="molecule type" value="Genomic_DNA"/>
</dbReference>
<dbReference type="AlphaFoldDB" id="A0A0C3N8H5"/>
<reference evidence="1 2" key="1">
    <citation type="submission" date="2014-04" db="EMBL/GenBank/DDBJ databases">
        <authorList>
            <consortium name="DOE Joint Genome Institute"/>
            <person name="Kuo A."/>
            <person name="Kohler A."/>
            <person name="Costa M.D."/>
            <person name="Nagy L.G."/>
            <person name="Floudas D."/>
            <person name="Copeland A."/>
            <person name="Barry K.W."/>
            <person name="Cichocki N."/>
            <person name="Veneault-Fourrey C."/>
            <person name="LaButti K."/>
            <person name="Lindquist E.A."/>
            <person name="Lipzen A."/>
            <person name="Lundell T."/>
            <person name="Morin E."/>
            <person name="Murat C."/>
            <person name="Sun H."/>
            <person name="Tunlid A."/>
            <person name="Henrissat B."/>
            <person name="Grigoriev I.V."/>
            <person name="Hibbett D.S."/>
            <person name="Martin F."/>
            <person name="Nordberg H.P."/>
            <person name="Cantor M.N."/>
            <person name="Hua S.X."/>
        </authorList>
    </citation>
    <scope>NUCLEOTIDE SEQUENCE [LARGE SCALE GENOMIC DNA]</scope>
    <source>
        <strain evidence="1 2">Marx 270</strain>
    </source>
</reference>
<dbReference type="HOGENOM" id="CLU_2373654_0_0_1"/>
<protein>
    <submittedName>
        <fullName evidence="1">Uncharacterized protein</fullName>
    </submittedName>
</protein>
<keyword evidence="2" id="KW-1185">Reference proteome</keyword>
<accession>A0A0C3N8H5</accession>
<dbReference type="InParanoid" id="A0A0C3N8H5"/>
<dbReference type="Proteomes" id="UP000054217">
    <property type="component" value="Unassembled WGS sequence"/>
</dbReference>
<gene>
    <name evidence="1" type="ORF">M404DRAFT_897724</name>
</gene>
<sequence length="95" mass="11048">MTLIALPVCSRYTAKLTMLPTLRCPWWVQLWPMPPKAANILRCPSVQQPPYARPLPDVRANTLDLMNEVWYWGAQNVGVHNPFPDTFFIFFIFNL</sequence>
<reference evidence="2" key="2">
    <citation type="submission" date="2015-01" db="EMBL/GenBank/DDBJ databases">
        <title>Evolutionary Origins and Diversification of the Mycorrhizal Mutualists.</title>
        <authorList>
            <consortium name="DOE Joint Genome Institute"/>
            <consortium name="Mycorrhizal Genomics Consortium"/>
            <person name="Kohler A."/>
            <person name="Kuo A."/>
            <person name="Nagy L.G."/>
            <person name="Floudas D."/>
            <person name="Copeland A."/>
            <person name="Barry K.W."/>
            <person name="Cichocki N."/>
            <person name="Veneault-Fourrey C."/>
            <person name="LaButti K."/>
            <person name="Lindquist E.A."/>
            <person name="Lipzen A."/>
            <person name="Lundell T."/>
            <person name="Morin E."/>
            <person name="Murat C."/>
            <person name="Riley R."/>
            <person name="Ohm R."/>
            <person name="Sun H."/>
            <person name="Tunlid A."/>
            <person name="Henrissat B."/>
            <person name="Grigoriev I.V."/>
            <person name="Hibbett D.S."/>
            <person name="Martin F."/>
        </authorList>
    </citation>
    <scope>NUCLEOTIDE SEQUENCE [LARGE SCALE GENOMIC DNA]</scope>
    <source>
        <strain evidence="2">Marx 270</strain>
    </source>
</reference>
<evidence type="ECO:0000313" key="1">
    <source>
        <dbReference type="EMBL" id="KIN97329.1"/>
    </source>
</evidence>